<evidence type="ECO:0000313" key="1">
    <source>
        <dbReference type="EMBL" id="MED6122974.1"/>
    </source>
</evidence>
<dbReference type="EMBL" id="JASCZI010030479">
    <property type="protein sequence ID" value="MED6122974.1"/>
    <property type="molecule type" value="Genomic_DNA"/>
</dbReference>
<evidence type="ECO:0000313" key="2">
    <source>
        <dbReference type="Proteomes" id="UP001341840"/>
    </source>
</evidence>
<reference evidence="1 2" key="1">
    <citation type="journal article" date="2023" name="Plants (Basel)">
        <title>Bridging the Gap: Combining Genomics and Transcriptomics Approaches to Understand Stylosanthes scabra, an Orphan Legume from the Brazilian Caatinga.</title>
        <authorList>
            <person name="Ferreira-Neto J.R.C."/>
            <person name="da Silva M.D."/>
            <person name="Binneck E."/>
            <person name="de Melo N.F."/>
            <person name="da Silva R.H."/>
            <person name="de Melo A.L.T.M."/>
            <person name="Pandolfi V."/>
            <person name="Bustamante F.O."/>
            <person name="Brasileiro-Vidal A.C."/>
            <person name="Benko-Iseppon A.M."/>
        </authorList>
    </citation>
    <scope>NUCLEOTIDE SEQUENCE [LARGE SCALE GENOMIC DNA]</scope>
    <source>
        <tissue evidence="1">Leaves</tissue>
    </source>
</reference>
<gene>
    <name evidence="1" type="ORF">PIB30_044948</name>
</gene>
<accession>A0ABU6RGK5</accession>
<dbReference type="Proteomes" id="UP001341840">
    <property type="component" value="Unassembled WGS sequence"/>
</dbReference>
<name>A0ABU6RGK5_9FABA</name>
<comment type="caution">
    <text evidence="1">The sequence shown here is derived from an EMBL/GenBank/DDBJ whole genome shotgun (WGS) entry which is preliminary data.</text>
</comment>
<protein>
    <submittedName>
        <fullName evidence="1">Uncharacterized protein</fullName>
    </submittedName>
</protein>
<keyword evidence="2" id="KW-1185">Reference proteome</keyword>
<sequence length="214" mass="24154">MEGRLKFDDSKPEMRVDTDPFEVNSSFAEPEFLGVNMVGFHSYEFDTALGDFETNVRQVFHGVGEGLLDFMMQQKLKDRDVSMWPHCNAVFNVEAAEIFEKGNMKKELARREVHVRQNNVARRPTRSFIATVALSSENVRPMKLVNKQEEMLLGEGLAVLAVALEGTIIEAKEGAIEQTKAGLARGYLQVQDPLGPLLWTNLLSQLKEKQRPNT</sequence>
<organism evidence="1 2">
    <name type="scientific">Stylosanthes scabra</name>
    <dbReference type="NCBI Taxonomy" id="79078"/>
    <lineage>
        <taxon>Eukaryota</taxon>
        <taxon>Viridiplantae</taxon>
        <taxon>Streptophyta</taxon>
        <taxon>Embryophyta</taxon>
        <taxon>Tracheophyta</taxon>
        <taxon>Spermatophyta</taxon>
        <taxon>Magnoliopsida</taxon>
        <taxon>eudicotyledons</taxon>
        <taxon>Gunneridae</taxon>
        <taxon>Pentapetalae</taxon>
        <taxon>rosids</taxon>
        <taxon>fabids</taxon>
        <taxon>Fabales</taxon>
        <taxon>Fabaceae</taxon>
        <taxon>Papilionoideae</taxon>
        <taxon>50 kb inversion clade</taxon>
        <taxon>dalbergioids sensu lato</taxon>
        <taxon>Dalbergieae</taxon>
        <taxon>Pterocarpus clade</taxon>
        <taxon>Stylosanthes</taxon>
    </lineage>
</organism>
<proteinExistence type="predicted"/>